<dbReference type="GO" id="GO:0022857">
    <property type="term" value="F:transmembrane transporter activity"/>
    <property type="evidence" value="ECO:0007669"/>
    <property type="project" value="TreeGrafter"/>
</dbReference>
<keyword evidence="3 7" id="KW-0812">Transmembrane</keyword>
<dbReference type="AlphaFoldDB" id="A0A1H3TSQ7"/>
<feature type="transmembrane region" description="Helical" evidence="7">
    <location>
        <begin position="494"/>
        <end position="514"/>
    </location>
</feature>
<keyword evidence="4 7" id="KW-1133">Transmembrane helix</keyword>
<evidence type="ECO:0000256" key="1">
    <source>
        <dbReference type="ARBA" id="ARBA00004651"/>
    </source>
</evidence>
<reference evidence="11" key="1">
    <citation type="submission" date="2016-10" db="EMBL/GenBank/DDBJ databases">
        <authorList>
            <person name="Varghese N."/>
            <person name="Submissions S."/>
        </authorList>
    </citation>
    <scope>NUCLEOTIDE SEQUENCE [LARGE SCALE GENOMIC DNA]</scope>
    <source>
        <strain evidence="11">DSM 44718</strain>
    </source>
</reference>
<evidence type="ECO:0000259" key="9">
    <source>
        <dbReference type="Pfam" id="PF12704"/>
    </source>
</evidence>
<keyword evidence="2" id="KW-1003">Cell membrane</keyword>
<accession>A0A1H3TSQ7</accession>
<dbReference type="PANTHER" id="PTHR30572">
    <property type="entry name" value="MEMBRANE COMPONENT OF TRANSPORTER-RELATED"/>
    <property type="match status" value="1"/>
</dbReference>
<evidence type="ECO:0000256" key="3">
    <source>
        <dbReference type="ARBA" id="ARBA00022692"/>
    </source>
</evidence>
<dbReference type="GO" id="GO:0005886">
    <property type="term" value="C:plasma membrane"/>
    <property type="evidence" value="ECO:0007669"/>
    <property type="project" value="UniProtKB-SubCell"/>
</dbReference>
<evidence type="ECO:0000256" key="2">
    <source>
        <dbReference type="ARBA" id="ARBA00022475"/>
    </source>
</evidence>
<dbReference type="InterPro" id="IPR003838">
    <property type="entry name" value="ABC3_permease_C"/>
</dbReference>
<evidence type="ECO:0000256" key="6">
    <source>
        <dbReference type="ARBA" id="ARBA00038076"/>
    </source>
</evidence>
<evidence type="ECO:0000256" key="5">
    <source>
        <dbReference type="ARBA" id="ARBA00023136"/>
    </source>
</evidence>
<feature type="transmembrane region" description="Helical" evidence="7">
    <location>
        <begin position="440"/>
        <end position="461"/>
    </location>
</feature>
<feature type="domain" description="MacB-like periplasmic core" evidence="9">
    <location>
        <begin position="17"/>
        <end position="239"/>
    </location>
</feature>
<comment type="similarity">
    <text evidence="6">Belongs to the ABC-4 integral membrane protein family.</text>
</comment>
<dbReference type="Pfam" id="PF12704">
    <property type="entry name" value="MacB_PCD"/>
    <property type="match status" value="2"/>
</dbReference>
<gene>
    <name evidence="10" type="ORF">SAMN05421684_6318</name>
</gene>
<feature type="transmembrane region" description="Helical" evidence="7">
    <location>
        <begin position="409"/>
        <end position="434"/>
    </location>
</feature>
<evidence type="ECO:0000313" key="10">
    <source>
        <dbReference type="EMBL" id="SDZ53244.1"/>
    </source>
</evidence>
<keyword evidence="11" id="KW-1185">Reference proteome</keyword>
<name>A0A1H3TSQ7_9ACTN</name>
<dbReference type="OrthoDB" id="9780560at2"/>
<feature type="transmembrane region" description="Helical" evidence="7">
    <location>
        <begin position="813"/>
        <end position="836"/>
    </location>
</feature>
<feature type="transmembrane region" description="Helical" evidence="7">
    <location>
        <begin position="720"/>
        <end position="749"/>
    </location>
</feature>
<feature type="transmembrane region" description="Helical" evidence="7">
    <location>
        <begin position="318"/>
        <end position="344"/>
    </location>
</feature>
<keyword evidence="5 7" id="KW-0472">Membrane</keyword>
<evidence type="ECO:0000256" key="4">
    <source>
        <dbReference type="ARBA" id="ARBA00022989"/>
    </source>
</evidence>
<feature type="transmembrane region" description="Helical" evidence="7">
    <location>
        <begin position="271"/>
        <end position="295"/>
    </location>
</feature>
<dbReference type="RefSeq" id="WP_090800200.1">
    <property type="nucleotide sequence ID" value="NZ_BOND01000024.1"/>
</dbReference>
<comment type="subcellular location">
    <subcellularLocation>
        <location evidence="1">Cell membrane</location>
        <topology evidence="1">Multi-pass membrane protein</topology>
    </subcellularLocation>
</comment>
<dbReference type="STRING" id="137265.SAMN05421684_6318"/>
<dbReference type="Proteomes" id="UP000199632">
    <property type="component" value="Unassembled WGS sequence"/>
</dbReference>
<feature type="domain" description="MacB-like periplasmic core" evidence="9">
    <location>
        <begin position="493"/>
        <end position="694"/>
    </location>
</feature>
<dbReference type="InterPro" id="IPR025857">
    <property type="entry name" value="MacB_PCD"/>
</dbReference>
<evidence type="ECO:0000259" key="8">
    <source>
        <dbReference type="Pfam" id="PF02687"/>
    </source>
</evidence>
<protein>
    <submittedName>
        <fullName evidence="10">Putative ABC transport system permease protein</fullName>
    </submittedName>
</protein>
<organism evidence="10 11">
    <name type="scientific">Asanoa ishikariensis</name>
    <dbReference type="NCBI Taxonomy" id="137265"/>
    <lineage>
        <taxon>Bacteria</taxon>
        <taxon>Bacillati</taxon>
        <taxon>Actinomycetota</taxon>
        <taxon>Actinomycetes</taxon>
        <taxon>Micromonosporales</taxon>
        <taxon>Micromonosporaceae</taxon>
        <taxon>Asanoa</taxon>
    </lineage>
</organism>
<evidence type="ECO:0000313" key="11">
    <source>
        <dbReference type="Proteomes" id="UP000199632"/>
    </source>
</evidence>
<dbReference type="EMBL" id="FNQB01000003">
    <property type="protein sequence ID" value="SDZ53244.1"/>
    <property type="molecule type" value="Genomic_DNA"/>
</dbReference>
<feature type="domain" description="ABC3 transporter permease C-terminal" evidence="8">
    <location>
        <begin position="727"/>
        <end position="842"/>
    </location>
</feature>
<proteinExistence type="inferred from homology"/>
<evidence type="ECO:0000256" key="7">
    <source>
        <dbReference type="SAM" id="Phobius"/>
    </source>
</evidence>
<feature type="transmembrane region" description="Helical" evidence="7">
    <location>
        <begin position="364"/>
        <end position="388"/>
    </location>
</feature>
<feature type="domain" description="ABC3 transporter permease C-terminal" evidence="8">
    <location>
        <begin position="273"/>
        <end position="395"/>
    </location>
</feature>
<feature type="transmembrane region" description="Helical" evidence="7">
    <location>
        <begin position="777"/>
        <end position="801"/>
    </location>
</feature>
<sequence>MFRSMLRGLLTHKLRLALSALAVILGTMFMSGAFVAGDTFAQGFTALFSTVNRDIDVEVTAQDTTPGGQNAQLGTPTALLDQQDVDTVQKVDGVAKVTPGVYSAGARLIGTDGKVVGGNGPPQQGIAWQNDDPLIQLRQGRPPQAANEIAINQGLSTDSGFGLGQTADVITLEPPTPYTIVGIFGFPGDRPSLAGETTVAFTLPQAQRVLLNAPGKFTSLDVTAAAGVSNDTLRDRIAAALPDDVVRTGAQVAQEQQSATSSFVNILKTGLVVFALIGMFTGAFLIFNTFSMLVAQRTRELALYRSFGASRGQVNRSVLLESVLLGLAASIVGLGLGILVGYILNKALQSFIDASLPVSGVVVRAYAVLTTLAVGTAFTVVAALIPALRASRVPPIAAMRDAVTPDKPLTRLTIAGAVILAGGGLLLGLGVAHVGDLPTWLTLGIGAALCFLGVALLAPIISRPLTTAAGKAFAWSVPGRLGARNTGRNPRRTAVTAAALMIGVALATGAGVFAQSAKAGISNAFERDVNAQLAVTTSFSQGPGANAGFPPELEQTMAALPGVSAAVALRTDTVNLNGSDRFVLAGDAQAASTIFNLKQVAGNVRELNPGEMLVDQDTADALHLGVGNQVTMRTARATPVTLDVVGIFKPNQAISSSLISSADAGGFRSPFAQQGFVQVANDSQVPQVRAELDRLFANNPEVTVNDQSQLIDQANNFVDILLGIVNTLLALTIIVAVLGVVNTLLLSVFERTRELGLIRAVGMSRAQVGRMITVESVLISVFGALLGIVIGVGLGVAIVAALGDEFLSLTVPWGYLLITLALAIVAGAIAAVLPAIRAARLNVLQAIAYE</sequence>
<dbReference type="InterPro" id="IPR050250">
    <property type="entry name" value="Macrolide_Exporter_MacB"/>
</dbReference>
<dbReference type="Pfam" id="PF02687">
    <property type="entry name" value="FtsX"/>
    <property type="match status" value="2"/>
</dbReference>
<dbReference type="PANTHER" id="PTHR30572:SF4">
    <property type="entry name" value="ABC TRANSPORTER PERMEASE YTRF"/>
    <property type="match status" value="1"/>
</dbReference>